<gene>
    <name evidence="1" type="ORF">QFC19_006657</name>
</gene>
<accession>A0ACC2VFC6</accession>
<proteinExistence type="predicted"/>
<sequence length="331" mass="35612">MVLGSGDSKRTNGNDGDARNARTNQDEQELEHSPALIGAGSPTSRILPTPAITIPTTASIAFPDSAHESEVDSASPPITSSLPALLGSPKPPSIVIAPSQNIDFGGVTLPGNMVDTENDAHAETFSGGSIPTISFPAPFEADSIKNAYMPPTTSVAASSPAGPGFFCSALDQRYITIDDPGLGQRFYHELHFFCGECGTPFLDPSCSSSAGPEVQQQKDIDNAEEQEENDQTSAFVIHGRHAFCPECDIKLHRSKCRGCKMPIRDEEEAIEAMKIDTISVVRMTQSTSARVNHEWWPGEPGAEDTSVRRIFINQHGPLCREESRIEVTEFG</sequence>
<evidence type="ECO:0000313" key="2">
    <source>
        <dbReference type="Proteomes" id="UP001241377"/>
    </source>
</evidence>
<name>A0ACC2VFC6_9TREE</name>
<keyword evidence="2" id="KW-1185">Reference proteome</keyword>
<evidence type="ECO:0000313" key="1">
    <source>
        <dbReference type="EMBL" id="KAJ9097864.1"/>
    </source>
</evidence>
<comment type="caution">
    <text evidence="1">The sequence shown here is derived from an EMBL/GenBank/DDBJ whole genome shotgun (WGS) entry which is preliminary data.</text>
</comment>
<protein>
    <submittedName>
        <fullName evidence="1">Uncharacterized protein</fullName>
    </submittedName>
</protein>
<organism evidence="1 2">
    <name type="scientific">Naganishia cerealis</name>
    <dbReference type="NCBI Taxonomy" id="610337"/>
    <lineage>
        <taxon>Eukaryota</taxon>
        <taxon>Fungi</taxon>
        <taxon>Dikarya</taxon>
        <taxon>Basidiomycota</taxon>
        <taxon>Agaricomycotina</taxon>
        <taxon>Tremellomycetes</taxon>
        <taxon>Filobasidiales</taxon>
        <taxon>Filobasidiaceae</taxon>
        <taxon>Naganishia</taxon>
    </lineage>
</organism>
<dbReference type="Proteomes" id="UP001241377">
    <property type="component" value="Unassembled WGS sequence"/>
</dbReference>
<dbReference type="EMBL" id="JASBWR010000082">
    <property type="protein sequence ID" value="KAJ9097864.1"/>
    <property type="molecule type" value="Genomic_DNA"/>
</dbReference>
<reference evidence="1" key="1">
    <citation type="submission" date="2023-04" db="EMBL/GenBank/DDBJ databases">
        <title>Draft Genome sequencing of Naganishia species isolated from polar environments using Oxford Nanopore Technology.</title>
        <authorList>
            <person name="Leo P."/>
            <person name="Venkateswaran K."/>
        </authorList>
    </citation>
    <scope>NUCLEOTIDE SEQUENCE</scope>
    <source>
        <strain evidence="1">MNA-CCFEE 5261</strain>
    </source>
</reference>